<dbReference type="FunFam" id="3.10.450.10:FF:000015">
    <property type="entry name" value="Histidine-rich glycoprotein"/>
    <property type="match status" value="1"/>
</dbReference>
<keyword evidence="12" id="KW-0280">Fibrinolysis</keyword>
<keyword evidence="3" id="KW-0358">Heparin-binding</keyword>
<organism evidence="17 18">
    <name type="scientific">Monodelphis domestica</name>
    <name type="common">Gray short-tailed opossum</name>
    <dbReference type="NCBI Taxonomy" id="13616"/>
    <lineage>
        <taxon>Eukaryota</taxon>
        <taxon>Metazoa</taxon>
        <taxon>Chordata</taxon>
        <taxon>Craniata</taxon>
        <taxon>Vertebrata</taxon>
        <taxon>Euteleostomi</taxon>
        <taxon>Mammalia</taxon>
        <taxon>Metatheria</taxon>
        <taxon>Didelphimorphia</taxon>
        <taxon>Didelphidae</taxon>
        <taxon>Monodelphis</taxon>
    </lineage>
</organism>
<evidence type="ECO:0000256" key="15">
    <source>
        <dbReference type="SAM" id="MobiDB-lite"/>
    </source>
</evidence>
<dbReference type="SUPFAM" id="SSF54403">
    <property type="entry name" value="Cystatin/monellin"/>
    <property type="match status" value="1"/>
</dbReference>
<dbReference type="GO" id="GO:0002839">
    <property type="term" value="P:positive regulation of immune response to tumor cell"/>
    <property type="evidence" value="ECO:0000318"/>
    <property type="project" value="GO_Central"/>
</dbReference>
<dbReference type="GeneTree" id="ENSGT00950000182930"/>
<dbReference type="GO" id="GO:0042730">
    <property type="term" value="P:fibrinolysis"/>
    <property type="evidence" value="ECO:0007669"/>
    <property type="project" value="UniProtKB-KW"/>
</dbReference>
<evidence type="ECO:0000256" key="10">
    <source>
        <dbReference type="ARBA" id="ARBA00023157"/>
    </source>
</evidence>
<keyword evidence="7" id="KW-0862">Zinc</keyword>
<reference evidence="17" key="2">
    <citation type="submission" date="2025-08" db="UniProtKB">
        <authorList>
            <consortium name="Ensembl"/>
        </authorList>
    </citation>
    <scope>IDENTIFICATION</scope>
</reference>
<keyword evidence="10" id="KW-1015">Disulfide bond</keyword>
<feature type="chain" id="PRO_5003348350" description="Histidine-rich glycoprotein" evidence="16">
    <location>
        <begin position="20"/>
        <end position="538"/>
    </location>
</feature>
<evidence type="ECO:0000256" key="4">
    <source>
        <dbReference type="ARBA" id="ARBA00022696"/>
    </source>
</evidence>
<keyword evidence="18" id="KW-1185">Reference proteome</keyword>
<dbReference type="GO" id="GO:0005576">
    <property type="term" value="C:extracellular region"/>
    <property type="evidence" value="ECO:0000318"/>
    <property type="project" value="GO_Central"/>
</dbReference>
<feature type="compositionally biased region" description="Basic residues" evidence="15">
    <location>
        <begin position="301"/>
        <end position="314"/>
    </location>
</feature>
<reference evidence="17" key="3">
    <citation type="submission" date="2025-09" db="UniProtKB">
        <authorList>
            <consortium name="Ensembl"/>
        </authorList>
    </citation>
    <scope>IDENTIFICATION</scope>
</reference>
<keyword evidence="9" id="KW-0094">Blood coagulation</keyword>
<evidence type="ECO:0000256" key="13">
    <source>
        <dbReference type="ARBA" id="ARBA00039613"/>
    </source>
</evidence>
<dbReference type="KEGG" id="mdo:100020997"/>
<keyword evidence="6" id="KW-0677">Repeat</keyword>
<evidence type="ECO:0000256" key="5">
    <source>
        <dbReference type="ARBA" id="ARBA00022729"/>
    </source>
</evidence>
<evidence type="ECO:0000256" key="8">
    <source>
        <dbReference type="ARBA" id="ARBA00023008"/>
    </source>
</evidence>
<dbReference type="Gene3D" id="3.10.450.10">
    <property type="match status" value="2"/>
</dbReference>
<dbReference type="GO" id="GO:0008201">
    <property type="term" value="F:heparin binding"/>
    <property type="evidence" value="ECO:0000318"/>
    <property type="project" value="GO_Central"/>
</dbReference>
<evidence type="ECO:0000256" key="16">
    <source>
        <dbReference type="SAM" id="SignalP"/>
    </source>
</evidence>
<dbReference type="CTD" id="3273"/>
<keyword evidence="2" id="KW-0964">Secreted</keyword>
<dbReference type="PANTHER" id="PTHR13814">
    <property type="entry name" value="FETUIN"/>
    <property type="match status" value="1"/>
</dbReference>
<dbReference type="eggNOG" id="ENOG502S50D">
    <property type="taxonomic scope" value="Eukaryota"/>
</dbReference>
<dbReference type="GO" id="GO:0008270">
    <property type="term" value="F:zinc ion binding"/>
    <property type="evidence" value="ECO:0000318"/>
    <property type="project" value="GO_Central"/>
</dbReference>
<evidence type="ECO:0000313" key="17">
    <source>
        <dbReference type="Ensembl" id="ENSMODP00000019813.1"/>
    </source>
</evidence>
<keyword evidence="5 16" id="KW-0732">Signal</keyword>
<feature type="compositionally biased region" description="Basic residues" evidence="15">
    <location>
        <begin position="365"/>
        <end position="385"/>
    </location>
</feature>
<comment type="subcellular location">
    <subcellularLocation>
        <location evidence="1">Secreted</location>
    </subcellularLocation>
</comment>
<dbReference type="PANTHER" id="PTHR13814:SF3">
    <property type="entry name" value="HISTIDINE-RICH GLYCOPROTEIN"/>
    <property type="match status" value="1"/>
</dbReference>
<reference evidence="17 18" key="1">
    <citation type="journal article" date="2007" name="Nature">
        <title>Genome of the marsupial Monodelphis domestica reveals innovation in non-coding sequences.</title>
        <authorList>
            <person name="Mikkelsen T.S."/>
            <person name="Wakefield M.J."/>
            <person name="Aken B."/>
            <person name="Amemiya C.T."/>
            <person name="Chang J.L."/>
            <person name="Duke S."/>
            <person name="Garber M."/>
            <person name="Gentles A.J."/>
            <person name="Goodstadt L."/>
            <person name="Heger A."/>
            <person name="Jurka J."/>
            <person name="Kamal M."/>
            <person name="Mauceli E."/>
            <person name="Searle S.M."/>
            <person name="Sharpe T."/>
            <person name="Baker M.L."/>
            <person name="Batzer M.A."/>
            <person name="Benos P.V."/>
            <person name="Belov K."/>
            <person name="Clamp M."/>
            <person name="Cook A."/>
            <person name="Cuff J."/>
            <person name="Das R."/>
            <person name="Davidow L."/>
            <person name="Deakin J.E."/>
            <person name="Fazzari M.J."/>
            <person name="Glass J.L."/>
            <person name="Grabherr M."/>
            <person name="Greally J.M."/>
            <person name="Gu W."/>
            <person name="Hore T.A."/>
            <person name="Huttley G.A."/>
            <person name="Kleber M."/>
            <person name="Jirtle R.L."/>
            <person name="Koina E."/>
            <person name="Lee J.T."/>
            <person name="Mahony S."/>
            <person name="Marra M.A."/>
            <person name="Miller R.D."/>
            <person name="Nicholls R.D."/>
            <person name="Oda M."/>
            <person name="Papenfuss A.T."/>
            <person name="Parra Z.E."/>
            <person name="Pollock D.D."/>
            <person name="Ray D.A."/>
            <person name="Schein J.E."/>
            <person name="Speed T.P."/>
            <person name="Thompson K."/>
            <person name="VandeBerg J.L."/>
            <person name="Wade C.M."/>
            <person name="Walker J.A."/>
            <person name="Waters P.D."/>
            <person name="Webber C."/>
            <person name="Weidman J.R."/>
            <person name="Xie X."/>
            <person name="Zody M.C."/>
            <person name="Baldwin J."/>
            <person name="Abdouelleil A."/>
            <person name="Abdulkadir J."/>
            <person name="Abebe A."/>
            <person name="Abera B."/>
            <person name="Abreu J."/>
            <person name="Acer S.C."/>
            <person name="Aftuck L."/>
            <person name="Alexander A."/>
            <person name="An P."/>
            <person name="Anderson E."/>
            <person name="Anderson S."/>
            <person name="Arachi H."/>
            <person name="Azer M."/>
            <person name="Bachantsang P."/>
            <person name="Barry A."/>
            <person name="Bayul T."/>
            <person name="Berlin A."/>
            <person name="Bessette D."/>
            <person name="Bloom T."/>
            <person name="Bloom T."/>
            <person name="Boguslavskiy L."/>
            <person name="Bonnet C."/>
            <person name="Boukhgalter B."/>
            <person name="Bourzgui I."/>
            <person name="Brown A."/>
            <person name="Cahill P."/>
            <person name="Channer S."/>
            <person name="Cheshatsang Y."/>
            <person name="Chuda L."/>
            <person name="Citroen M."/>
            <person name="Collymore A."/>
            <person name="Cooke P."/>
            <person name="Costello M."/>
            <person name="D'Aco K."/>
            <person name="Daza R."/>
            <person name="De Haan G."/>
            <person name="DeGray S."/>
            <person name="DeMaso C."/>
            <person name="Dhargay N."/>
            <person name="Dooley K."/>
            <person name="Dooley E."/>
            <person name="Doricent M."/>
            <person name="Dorje P."/>
            <person name="Dorjee K."/>
            <person name="Dupes A."/>
            <person name="Elong R."/>
            <person name="Falk J."/>
            <person name="Farina A."/>
            <person name="Faro S."/>
            <person name="Ferguson D."/>
            <person name="Fisher S."/>
            <person name="Foley C.D."/>
            <person name="Franke A."/>
            <person name="Friedrich D."/>
            <person name="Gadbois L."/>
            <person name="Gearin G."/>
            <person name="Gearin C.R."/>
            <person name="Giannoukos G."/>
            <person name="Goode T."/>
            <person name="Graham J."/>
            <person name="Grandbois E."/>
            <person name="Grewal S."/>
            <person name="Gyaltsen K."/>
            <person name="Hafez N."/>
            <person name="Hagos B."/>
            <person name="Hall J."/>
            <person name="Henson C."/>
            <person name="Hollinger A."/>
            <person name="Honan T."/>
            <person name="Huard M.D."/>
            <person name="Hughes L."/>
            <person name="Hurhula B."/>
            <person name="Husby M.E."/>
            <person name="Kamat A."/>
            <person name="Kanga B."/>
            <person name="Kashin S."/>
            <person name="Khazanovich D."/>
            <person name="Kisner P."/>
            <person name="Lance K."/>
            <person name="Lara M."/>
            <person name="Lee W."/>
            <person name="Lennon N."/>
            <person name="Letendre F."/>
            <person name="LeVine R."/>
            <person name="Lipovsky A."/>
            <person name="Liu X."/>
            <person name="Liu J."/>
            <person name="Liu S."/>
            <person name="Lokyitsang T."/>
            <person name="Lokyitsang Y."/>
            <person name="Lubonja R."/>
            <person name="Lui A."/>
            <person name="MacDonald P."/>
            <person name="Magnisalis V."/>
            <person name="Maru K."/>
            <person name="Matthews C."/>
            <person name="McCusker W."/>
            <person name="McDonough S."/>
            <person name="Mehta T."/>
            <person name="Meldrim J."/>
            <person name="Meneus L."/>
            <person name="Mihai O."/>
            <person name="Mihalev A."/>
            <person name="Mihova T."/>
            <person name="Mittelman R."/>
            <person name="Mlenga V."/>
            <person name="Montmayeur A."/>
            <person name="Mulrain L."/>
            <person name="Navidi A."/>
            <person name="Naylor J."/>
            <person name="Negash T."/>
            <person name="Nguyen T."/>
            <person name="Nguyen N."/>
            <person name="Nicol R."/>
            <person name="Norbu C."/>
            <person name="Norbu N."/>
            <person name="Novod N."/>
            <person name="O'Neill B."/>
            <person name="Osman S."/>
            <person name="Markiewicz E."/>
            <person name="Oyono O.L."/>
            <person name="Patti C."/>
            <person name="Phunkhang P."/>
            <person name="Pierre F."/>
            <person name="Priest M."/>
            <person name="Raghuraman S."/>
            <person name="Rege F."/>
            <person name="Reyes R."/>
            <person name="Rise C."/>
            <person name="Rogov P."/>
            <person name="Ross K."/>
            <person name="Ryan E."/>
            <person name="Settipalli S."/>
            <person name="Shea T."/>
            <person name="Sherpa N."/>
            <person name="Shi L."/>
            <person name="Shih D."/>
            <person name="Sparrow T."/>
            <person name="Spaulding J."/>
            <person name="Stalker J."/>
            <person name="Stange-Thomann N."/>
            <person name="Stavropoulos S."/>
            <person name="Stone C."/>
            <person name="Strader C."/>
            <person name="Tesfaye S."/>
            <person name="Thomson T."/>
            <person name="Thoulutsang Y."/>
            <person name="Thoulutsang D."/>
            <person name="Topham K."/>
            <person name="Topping I."/>
            <person name="Tsamla T."/>
            <person name="Vassiliev H."/>
            <person name="Vo A."/>
            <person name="Wangchuk T."/>
            <person name="Wangdi T."/>
            <person name="Weiand M."/>
            <person name="Wilkinson J."/>
            <person name="Wilson A."/>
            <person name="Yadav S."/>
            <person name="Young G."/>
            <person name="Yu Q."/>
            <person name="Zembek L."/>
            <person name="Zhong D."/>
            <person name="Zimmer A."/>
            <person name="Zwirko Z."/>
            <person name="Jaffe D.B."/>
            <person name="Alvarez P."/>
            <person name="Brockman W."/>
            <person name="Butler J."/>
            <person name="Chin C."/>
            <person name="Gnerre S."/>
            <person name="MacCallum I."/>
            <person name="Graves J.A."/>
            <person name="Ponting C.P."/>
            <person name="Breen M."/>
            <person name="Samollow P.B."/>
            <person name="Lander E.S."/>
            <person name="Lindblad-Toh K."/>
        </authorList>
    </citation>
    <scope>NUCLEOTIDE SEQUENCE [LARGE SCALE GENOMIC DNA]</scope>
</reference>
<dbReference type="InterPro" id="IPR050735">
    <property type="entry name" value="Kininogen_Fetuin_HRG"/>
</dbReference>
<feature type="region of interest" description="Disordered" evidence="15">
    <location>
        <begin position="259"/>
        <end position="468"/>
    </location>
</feature>
<evidence type="ECO:0000313" key="18">
    <source>
        <dbReference type="Proteomes" id="UP000002280"/>
    </source>
</evidence>
<accession>F7B438</accession>
<dbReference type="InterPro" id="IPR046350">
    <property type="entry name" value="Cystatin_sf"/>
</dbReference>
<evidence type="ECO:0000256" key="14">
    <source>
        <dbReference type="ARBA" id="ARBA00041330"/>
    </source>
</evidence>
<dbReference type="STRING" id="13616.ENSMODP00000019813"/>
<keyword evidence="11" id="KW-0325">Glycoprotein</keyword>
<dbReference type="OMA" id="GKGHFPF"/>
<evidence type="ECO:0000256" key="1">
    <source>
        <dbReference type="ARBA" id="ARBA00004613"/>
    </source>
</evidence>
<dbReference type="HOGENOM" id="CLU_575637_0_0_1"/>
<dbReference type="OrthoDB" id="9941887at2759"/>
<feature type="compositionally biased region" description="Basic residues" evidence="15">
    <location>
        <begin position="398"/>
        <end position="450"/>
    </location>
</feature>
<evidence type="ECO:0000256" key="7">
    <source>
        <dbReference type="ARBA" id="ARBA00022833"/>
    </source>
</evidence>
<proteinExistence type="predicted"/>
<dbReference type="FunCoup" id="F7B438">
    <property type="interactions" value="60"/>
</dbReference>
<dbReference type="Ensembl" id="ENSMODT00000020168.3">
    <property type="protein sequence ID" value="ENSMODP00000019813.1"/>
    <property type="gene ID" value="ENSMODG00000015877.4"/>
</dbReference>
<evidence type="ECO:0000256" key="3">
    <source>
        <dbReference type="ARBA" id="ARBA00022674"/>
    </source>
</evidence>
<dbReference type="Proteomes" id="UP000002280">
    <property type="component" value="Chromosome 7"/>
</dbReference>
<keyword evidence="4" id="KW-0356">Hemostasis</keyword>
<feature type="signal peptide" evidence="16">
    <location>
        <begin position="1"/>
        <end position="19"/>
    </location>
</feature>
<evidence type="ECO:0000256" key="11">
    <source>
        <dbReference type="ARBA" id="ARBA00023180"/>
    </source>
</evidence>
<dbReference type="InParanoid" id="F7B438"/>
<evidence type="ECO:0000256" key="6">
    <source>
        <dbReference type="ARBA" id="ARBA00022737"/>
    </source>
</evidence>
<keyword evidence="8" id="KW-0186">Copper</keyword>
<dbReference type="GO" id="GO:0010468">
    <property type="term" value="P:regulation of gene expression"/>
    <property type="evidence" value="ECO:0007669"/>
    <property type="project" value="UniProtKB-ARBA"/>
</dbReference>
<dbReference type="GO" id="GO:0004867">
    <property type="term" value="F:serine-type endopeptidase inhibitor activity"/>
    <property type="evidence" value="ECO:0000318"/>
    <property type="project" value="GO_Central"/>
</dbReference>
<dbReference type="AlphaFoldDB" id="F7B438"/>
<evidence type="ECO:0000256" key="9">
    <source>
        <dbReference type="ARBA" id="ARBA00023084"/>
    </source>
</evidence>
<dbReference type="GO" id="GO:0010543">
    <property type="term" value="P:regulation of platelet activation"/>
    <property type="evidence" value="ECO:0000318"/>
    <property type="project" value="GO_Central"/>
</dbReference>
<dbReference type="GO" id="GO:0016525">
    <property type="term" value="P:negative regulation of angiogenesis"/>
    <property type="evidence" value="ECO:0007669"/>
    <property type="project" value="UniProtKB-ARBA"/>
</dbReference>
<dbReference type="GeneID" id="100020997"/>
<evidence type="ECO:0000256" key="2">
    <source>
        <dbReference type="ARBA" id="ARBA00022525"/>
    </source>
</evidence>
<dbReference type="Bgee" id="ENSMODG00000015877">
    <property type="expression patterns" value="Expressed in liver and 6 other cell types or tissues"/>
</dbReference>
<name>F7B438_MONDO</name>
<dbReference type="GO" id="GO:0007596">
    <property type="term" value="P:blood coagulation"/>
    <property type="evidence" value="ECO:0007669"/>
    <property type="project" value="UniProtKB-KW"/>
</dbReference>
<dbReference type="GO" id="GO:0051918">
    <property type="term" value="P:negative regulation of fibrinolysis"/>
    <property type="evidence" value="ECO:0000318"/>
    <property type="project" value="GO_Central"/>
</dbReference>
<evidence type="ECO:0000256" key="12">
    <source>
        <dbReference type="ARBA" id="ARBA00023281"/>
    </source>
</evidence>
<feature type="region of interest" description="Disordered" evidence="15">
    <location>
        <begin position="482"/>
        <end position="518"/>
    </location>
</feature>
<protein>
    <recommendedName>
        <fullName evidence="13">Histidine-rich glycoprotein</fullName>
    </recommendedName>
    <alternativeName>
        <fullName evidence="14">Histidine-proline-rich glycoprotein</fullName>
    </alternativeName>
</protein>
<sequence length="538" mass="60076">MRVLAILLLGLALAEPSSSLSPADCKAAEPKAGEILNLINVHRKDGYVFDLLRVADAHTHVREEESAVIHYLVLDVMETDCSVLSRIHWEDCQPELGRRPSGVVIGKCKVVAVTHTNTSGEPEWDKMIGFNCTISSVSSALTNRSPPPVIIDYLDNKEQYRSQAEEALKQYKENDASASSFQVVKVERVVQVRGGERSGLYVDFSIRNHSTEAPLPPFSRSCPVFGFCRADFVYNLGNSDLNNPDHLTVDCEIFDVEDHRNSSSGRHHHQHHGHFHRDRHHFPKDLDSIHRPLGQGCREPFHHHHSHEHGHPPHTHQSLEDRDSIGGPQDGLIPSSDNSPVKDDPEVQHPQGTPPPLGHDECHDNHRHVFHRHKSHKHGHHKPCPHGHGPCKHDPHGHGPHRHGPHRHGSHDHGPHRHGSHDHGPHRHGSHDHGPHRHGHHGHGPHRHGPHGQGRCGHGPPPREPGIVYQLPSLKKGEVLPLPEISIPSGGHGSHPGNRHPPRPEIQPFPQTPSESCPAELKLNYPQFLPFLEHEDPK</sequence>
<dbReference type="GO" id="GO:0061844">
    <property type="term" value="P:antimicrobial humoral immune response mediated by antimicrobial peptide"/>
    <property type="evidence" value="ECO:0000318"/>
    <property type="project" value="GO_Central"/>
</dbReference>
<feature type="compositionally biased region" description="Basic residues" evidence="15">
    <location>
        <begin position="265"/>
        <end position="282"/>
    </location>
</feature>
<dbReference type="FunFam" id="3.10.450.10:FF:000005">
    <property type="entry name" value="Histidine-rich glycoprotein"/>
    <property type="match status" value="1"/>
</dbReference>